<evidence type="ECO:0000313" key="1">
    <source>
        <dbReference type="EMBL" id="MDQ0201904.1"/>
    </source>
</evidence>
<evidence type="ECO:0000313" key="2">
    <source>
        <dbReference type="Proteomes" id="UP001224122"/>
    </source>
</evidence>
<dbReference type="Proteomes" id="UP001224122">
    <property type="component" value="Unassembled WGS sequence"/>
</dbReference>
<name>A0ABT9Y253_9BACI</name>
<proteinExistence type="predicted"/>
<keyword evidence="2" id="KW-1185">Reference proteome</keyword>
<protein>
    <submittedName>
        <fullName evidence="1">Uncharacterized protein</fullName>
    </submittedName>
</protein>
<sequence>MDIRQLWSVNGLFYSFDMKAVPTGIRARITVSSRRTSWETAAMVEMAGRIGLHWAMQEVLPQLKQVKDVHIVEIKARAFQPKKKHLDLVHRFLQELYPNH</sequence>
<accession>A0ABT9Y253</accession>
<reference evidence="1 2" key="1">
    <citation type="submission" date="2023-07" db="EMBL/GenBank/DDBJ databases">
        <title>Genomic Encyclopedia of Type Strains, Phase IV (KMG-IV): sequencing the most valuable type-strain genomes for metagenomic binning, comparative biology and taxonomic classification.</title>
        <authorList>
            <person name="Goeker M."/>
        </authorList>
    </citation>
    <scope>NUCLEOTIDE SEQUENCE [LARGE SCALE GENOMIC DNA]</scope>
    <source>
        <strain evidence="1 2">DSM 27594</strain>
    </source>
</reference>
<organism evidence="1 2">
    <name type="scientific">Neobacillus ginsengisoli</name>
    <dbReference type="NCBI Taxonomy" id="904295"/>
    <lineage>
        <taxon>Bacteria</taxon>
        <taxon>Bacillati</taxon>
        <taxon>Bacillota</taxon>
        <taxon>Bacilli</taxon>
        <taxon>Bacillales</taxon>
        <taxon>Bacillaceae</taxon>
        <taxon>Neobacillus</taxon>
    </lineage>
</organism>
<dbReference type="EMBL" id="JAUSTW010000013">
    <property type="protein sequence ID" value="MDQ0201904.1"/>
    <property type="molecule type" value="Genomic_DNA"/>
</dbReference>
<comment type="caution">
    <text evidence="1">The sequence shown here is derived from an EMBL/GenBank/DDBJ whole genome shotgun (WGS) entry which is preliminary data.</text>
</comment>
<gene>
    <name evidence="1" type="ORF">J2S10_005115</name>
</gene>
<dbReference type="RefSeq" id="WP_307413644.1">
    <property type="nucleotide sequence ID" value="NZ_JAUSTW010000013.1"/>
</dbReference>